<dbReference type="RefSeq" id="XP_005761529.1">
    <property type="nucleotide sequence ID" value="XM_005761472.1"/>
</dbReference>
<evidence type="ECO:0000313" key="3">
    <source>
        <dbReference type="EnsemblProtists" id="EOD09100"/>
    </source>
</evidence>
<dbReference type="EnsemblProtists" id="EOD09100">
    <property type="protein sequence ID" value="EOD09100"/>
    <property type="gene ID" value="EMIHUDRAFT_216963"/>
</dbReference>
<dbReference type="Gene3D" id="1.10.245.10">
    <property type="entry name" value="SWIB/MDM2 domain"/>
    <property type="match status" value="1"/>
</dbReference>
<dbReference type="PaxDb" id="2903-EOD09100"/>
<accession>A0A0D3ICW5</accession>
<dbReference type="CDD" id="cd10567">
    <property type="entry name" value="SWIB-MDM2_like"/>
    <property type="match status" value="1"/>
</dbReference>
<feature type="region of interest" description="Disordered" evidence="1">
    <location>
        <begin position="93"/>
        <end position="117"/>
    </location>
</feature>
<evidence type="ECO:0000313" key="4">
    <source>
        <dbReference type="Proteomes" id="UP000013827"/>
    </source>
</evidence>
<reference evidence="3" key="2">
    <citation type="submission" date="2024-10" db="UniProtKB">
        <authorList>
            <consortium name="EnsemblProtists"/>
        </authorList>
    </citation>
    <scope>IDENTIFICATION</scope>
</reference>
<feature type="domain" description="DM2" evidence="2">
    <location>
        <begin position="23"/>
        <end position="93"/>
    </location>
</feature>
<sequence length="117" mass="12430">MPKRRIAKKRRKKKRAAPTPTPLACSEGLSRLFSGRAGLQITRGQAVSKLWATAKARGVQRGKTIHCDAEMAALFGVSTLGFSDVAAALAPHLSRAPPPQPLVTEEGRTTAASEARS</sequence>
<dbReference type="HOGENOM" id="CLU_2089386_0_0_1"/>
<dbReference type="InterPro" id="IPR036885">
    <property type="entry name" value="SWIB_MDM2_dom_sf"/>
</dbReference>
<reference evidence="4" key="1">
    <citation type="journal article" date="2013" name="Nature">
        <title>Pan genome of the phytoplankton Emiliania underpins its global distribution.</title>
        <authorList>
            <person name="Read B.A."/>
            <person name="Kegel J."/>
            <person name="Klute M.J."/>
            <person name="Kuo A."/>
            <person name="Lefebvre S.C."/>
            <person name="Maumus F."/>
            <person name="Mayer C."/>
            <person name="Miller J."/>
            <person name="Monier A."/>
            <person name="Salamov A."/>
            <person name="Young J."/>
            <person name="Aguilar M."/>
            <person name="Claverie J.M."/>
            <person name="Frickenhaus S."/>
            <person name="Gonzalez K."/>
            <person name="Herman E.K."/>
            <person name="Lin Y.C."/>
            <person name="Napier J."/>
            <person name="Ogata H."/>
            <person name="Sarno A.F."/>
            <person name="Shmutz J."/>
            <person name="Schroeder D."/>
            <person name="de Vargas C."/>
            <person name="Verret F."/>
            <person name="von Dassow P."/>
            <person name="Valentin K."/>
            <person name="Van de Peer Y."/>
            <person name="Wheeler G."/>
            <person name="Dacks J.B."/>
            <person name="Delwiche C.F."/>
            <person name="Dyhrman S.T."/>
            <person name="Glockner G."/>
            <person name="John U."/>
            <person name="Richards T."/>
            <person name="Worden A.Z."/>
            <person name="Zhang X."/>
            <person name="Grigoriev I.V."/>
            <person name="Allen A.E."/>
            <person name="Bidle K."/>
            <person name="Borodovsky M."/>
            <person name="Bowler C."/>
            <person name="Brownlee C."/>
            <person name="Cock J.M."/>
            <person name="Elias M."/>
            <person name="Gladyshev V.N."/>
            <person name="Groth M."/>
            <person name="Guda C."/>
            <person name="Hadaegh A."/>
            <person name="Iglesias-Rodriguez M.D."/>
            <person name="Jenkins J."/>
            <person name="Jones B.M."/>
            <person name="Lawson T."/>
            <person name="Leese F."/>
            <person name="Lindquist E."/>
            <person name="Lobanov A."/>
            <person name="Lomsadze A."/>
            <person name="Malik S.B."/>
            <person name="Marsh M.E."/>
            <person name="Mackinder L."/>
            <person name="Mock T."/>
            <person name="Mueller-Roeber B."/>
            <person name="Pagarete A."/>
            <person name="Parker M."/>
            <person name="Probert I."/>
            <person name="Quesneville H."/>
            <person name="Raines C."/>
            <person name="Rensing S.A."/>
            <person name="Riano-Pachon D.M."/>
            <person name="Richier S."/>
            <person name="Rokitta S."/>
            <person name="Shiraiwa Y."/>
            <person name="Soanes D.M."/>
            <person name="van der Giezen M."/>
            <person name="Wahlund T.M."/>
            <person name="Williams B."/>
            <person name="Wilson W."/>
            <person name="Wolfe G."/>
            <person name="Wurch L.L."/>
        </authorList>
    </citation>
    <scope>NUCLEOTIDE SEQUENCE</scope>
</reference>
<dbReference type="Pfam" id="PF02201">
    <property type="entry name" value="SWIB"/>
    <property type="match status" value="1"/>
</dbReference>
<proteinExistence type="predicted"/>
<dbReference type="Proteomes" id="UP000013827">
    <property type="component" value="Unassembled WGS sequence"/>
</dbReference>
<dbReference type="InterPro" id="IPR003121">
    <property type="entry name" value="SWIB_MDM2_domain"/>
</dbReference>
<dbReference type="GeneID" id="17255135"/>
<dbReference type="KEGG" id="ehx:EMIHUDRAFT_216963"/>
<dbReference type="AlphaFoldDB" id="A0A0D3ICW5"/>
<organism evidence="3 4">
    <name type="scientific">Emiliania huxleyi (strain CCMP1516)</name>
    <dbReference type="NCBI Taxonomy" id="280463"/>
    <lineage>
        <taxon>Eukaryota</taxon>
        <taxon>Haptista</taxon>
        <taxon>Haptophyta</taxon>
        <taxon>Prymnesiophyceae</taxon>
        <taxon>Isochrysidales</taxon>
        <taxon>Noelaerhabdaceae</taxon>
        <taxon>Emiliania</taxon>
    </lineage>
</organism>
<dbReference type="SUPFAM" id="SSF47592">
    <property type="entry name" value="SWIB/MDM2 domain"/>
    <property type="match status" value="1"/>
</dbReference>
<feature type="region of interest" description="Disordered" evidence="1">
    <location>
        <begin position="1"/>
        <end position="23"/>
    </location>
</feature>
<feature type="compositionally biased region" description="Basic residues" evidence="1">
    <location>
        <begin position="1"/>
        <end position="16"/>
    </location>
</feature>
<evidence type="ECO:0000259" key="2">
    <source>
        <dbReference type="Pfam" id="PF02201"/>
    </source>
</evidence>
<name>A0A0D3ICW5_EMIH1</name>
<keyword evidence="4" id="KW-1185">Reference proteome</keyword>
<protein>
    <recommendedName>
        <fullName evidence="2">DM2 domain-containing protein</fullName>
    </recommendedName>
</protein>
<evidence type="ECO:0000256" key="1">
    <source>
        <dbReference type="SAM" id="MobiDB-lite"/>
    </source>
</evidence>